<reference evidence="3 4" key="1">
    <citation type="submission" date="2019-02" db="EMBL/GenBank/DDBJ databases">
        <title>Genomic data mining of an Antarctic deep-sea actinobacterium, Janibacterlimosus P3-3-X1.</title>
        <authorList>
            <person name="Liao L."/>
            <person name="Chen B."/>
        </authorList>
    </citation>
    <scope>NUCLEOTIDE SEQUENCE [LARGE SCALE GENOMIC DNA]</scope>
    <source>
        <strain evidence="3 4">P3-3-X1</strain>
    </source>
</reference>
<dbReference type="InterPro" id="IPR043144">
    <property type="entry name" value="Mal/L-sulf/L-lact_DH-like_ah"/>
</dbReference>
<dbReference type="Gene3D" id="3.30.1370.60">
    <property type="entry name" value="Hypothetical oxidoreductase yiak, domain 2"/>
    <property type="match status" value="1"/>
</dbReference>
<comment type="similarity">
    <text evidence="1">Belongs to the LDH2/MDH2 oxidoreductase family.</text>
</comment>
<dbReference type="GO" id="GO:0016491">
    <property type="term" value="F:oxidoreductase activity"/>
    <property type="evidence" value="ECO:0007669"/>
    <property type="project" value="UniProtKB-KW"/>
</dbReference>
<protein>
    <submittedName>
        <fullName evidence="3">Ldh family oxidoreductase</fullName>
    </submittedName>
</protein>
<gene>
    <name evidence="3" type="ORF">EXU32_14330</name>
</gene>
<dbReference type="STRING" id="1216970.GCA_001570985_01902"/>
<dbReference type="SUPFAM" id="SSF89733">
    <property type="entry name" value="L-sulfolactate dehydrogenase-like"/>
    <property type="match status" value="1"/>
</dbReference>
<dbReference type="InterPro" id="IPR003767">
    <property type="entry name" value="Malate/L-lactate_DH-like"/>
</dbReference>
<dbReference type="Proteomes" id="UP000290408">
    <property type="component" value="Chromosome"/>
</dbReference>
<keyword evidence="2" id="KW-0560">Oxidoreductase</keyword>
<dbReference type="InterPro" id="IPR043143">
    <property type="entry name" value="Mal/L-sulf/L-lact_DH-like_NADP"/>
</dbReference>
<organism evidence="3 4">
    <name type="scientific">Janibacter limosus</name>
    <dbReference type="NCBI Taxonomy" id="53458"/>
    <lineage>
        <taxon>Bacteria</taxon>
        <taxon>Bacillati</taxon>
        <taxon>Actinomycetota</taxon>
        <taxon>Actinomycetes</taxon>
        <taxon>Micrococcales</taxon>
        <taxon>Intrasporangiaceae</taxon>
        <taxon>Janibacter</taxon>
    </lineage>
</organism>
<evidence type="ECO:0000313" key="4">
    <source>
        <dbReference type="Proteomes" id="UP000290408"/>
    </source>
</evidence>
<evidence type="ECO:0000313" key="3">
    <source>
        <dbReference type="EMBL" id="QBF47320.1"/>
    </source>
</evidence>
<dbReference type="Gene3D" id="1.10.1530.10">
    <property type="match status" value="1"/>
</dbReference>
<evidence type="ECO:0000256" key="1">
    <source>
        <dbReference type="ARBA" id="ARBA00006056"/>
    </source>
</evidence>
<dbReference type="PANTHER" id="PTHR11091">
    <property type="entry name" value="OXIDOREDUCTASE-RELATED"/>
    <property type="match status" value="1"/>
</dbReference>
<dbReference type="Pfam" id="PF02615">
    <property type="entry name" value="Ldh_2"/>
    <property type="match status" value="1"/>
</dbReference>
<proteinExistence type="inferred from homology"/>
<dbReference type="PANTHER" id="PTHR11091:SF0">
    <property type="entry name" value="MALATE DEHYDROGENASE"/>
    <property type="match status" value="1"/>
</dbReference>
<sequence length="370" mass="38272">MPVLRAQIPRVDEPGADTMGRVTSTDEIRQHIPLRDLHDLARDVLVRVGMPPEHAAWTADGLVWADAHGLPAHGVSSKLVQCVQRIRAGGTTADPRLRVVHDRPAHQLLDVDGAWGQVAGTLAMLRAVDKATTQGMAAVSVRGATSAAAMGYFADLAADRGCIGLAVTNGPALIAAPGGHRRVVGNQGHALAAPGEGGERILYDTATTTMSTGQMDGYHERGELLPDGVLRDSDGEPTNDPSLWTTGLLEPIGGHRGFGLSLALEVLTGVLAGGERFGADVGLPTRVDQPQGVSLFMLAVEPTSGEDLAGRVQHLLDVVAASGEGARAPGVRAVHQAREALELGVAYSPAQIARLVALAHSCGASASLGA</sequence>
<dbReference type="EMBL" id="CP036164">
    <property type="protein sequence ID" value="QBF47320.1"/>
    <property type="molecule type" value="Genomic_DNA"/>
</dbReference>
<dbReference type="KEGG" id="jli:EXU32_14330"/>
<dbReference type="AlphaFoldDB" id="A0A4P6MZD5"/>
<dbReference type="OrthoDB" id="924592at2"/>
<keyword evidence="4" id="KW-1185">Reference proteome</keyword>
<accession>A0A4P6MZD5</accession>
<name>A0A4P6MZD5_9MICO</name>
<evidence type="ECO:0000256" key="2">
    <source>
        <dbReference type="ARBA" id="ARBA00023002"/>
    </source>
</evidence>
<dbReference type="InterPro" id="IPR036111">
    <property type="entry name" value="Mal/L-sulfo/L-lacto_DH-like_sf"/>
</dbReference>